<dbReference type="PIRSF" id="PIRSF003407">
    <property type="entry name" value="Papvi_E7"/>
    <property type="match status" value="1"/>
</dbReference>
<dbReference type="GO" id="GO:0039502">
    <property type="term" value="P:symbiont-mediated suppression of host type I interferon-mediated signaling pathway"/>
    <property type="evidence" value="ECO:0007669"/>
    <property type="project" value="UniProtKB-UniRule"/>
</dbReference>
<evidence type="ECO:0000256" key="19">
    <source>
        <dbReference type="PIRNR" id="PIRNR003407"/>
    </source>
</evidence>
<comment type="caution">
    <text evidence="18">Lacks conserved residue(s) required for the propagation of feature annotation.</text>
</comment>
<evidence type="ECO:0000256" key="3">
    <source>
        <dbReference type="ARBA" id="ARBA00022562"/>
    </source>
</evidence>
<keyword evidence="15" id="KW-0922">Interferon antiviral system evasion</keyword>
<comment type="subunit">
    <text evidence="18">Homodimer. Homooligomer. Interacts with host RB1; this interaction induces dissociation of RB1-E2F1 complex thereby disrupting RB1 activity. Interacts with host EP300; this interaction represses EP300 transcriptional activity. Interacts with protein E2; this interaction inhibits E7 oncogenic activity. Interacts with host TMEM173/STING; this interaction impairs the ability of TMEM173/STING to sense cytosolic DNA and promote the production of type I interferon (IFN-alpha and IFN-beta).</text>
</comment>
<keyword evidence="13 18" id="KW-0804">Transcription</keyword>
<keyword evidence="12 18" id="KW-0010">Activator</keyword>
<evidence type="ECO:0000256" key="17">
    <source>
        <dbReference type="ARBA" id="ARBA00023309"/>
    </source>
</evidence>
<dbReference type="EMBL" id="MH777165">
    <property type="protein sequence ID" value="AYA93457.1"/>
    <property type="molecule type" value="Genomic_DNA"/>
</dbReference>
<evidence type="ECO:0000256" key="18">
    <source>
        <dbReference type="HAMAP-Rule" id="MF_04004"/>
    </source>
</evidence>
<feature type="short sequence motif" description="Nuclear export signal" evidence="18">
    <location>
        <begin position="72"/>
        <end position="80"/>
    </location>
</feature>
<keyword evidence="17 18" id="KW-1078">G1/S host cell cycle checkpoint dysregulation by virus</keyword>
<evidence type="ECO:0000256" key="1">
    <source>
        <dbReference type="ARBA" id="ARBA00022504"/>
    </source>
</evidence>
<dbReference type="GO" id="GO:0008270">
    <property type="term" value="F:zinc ion binding"/>
    <property type="evidence" value="ECO:0007669"/>
    <property type="project" value="UniProtKB-KW"/>
</dbReference>
<evidence type="ECO:0000256" key="7">
    <source>
        <dbReference type="ARBA" id="ARBA00022771"/>
    </source>
</evidence>
<evidence type="ECO:0000256" key="14">
    <source>
        <dbReference type="ARBA" id="ARBA00023200"/>
    </source>
</evidence>
<keyword evidence="14 18" id="KW-1035">Host cytoplasm</keyword>
<evidence type="ECO:0000256" key="15">
    <source>
        <dbReference type="ARBA" id="ARBA00023258"/>
    </source>
</evidence>
<keyword evidence="7 18" id="KW-0863">Zinc-finger</keyword>
<keyword evidence="4 18" id="KW-0945">Host-virus interaction</keyword>
<evidence type="ECO:0000256" key="16">
    <source>
        <dbReference type="ARBA" id="ARBA00023280"/>
    </source>
</evidence>
<keyword evidence="9 18" id="KW-0862">Zinc</keyword>
<dbReference type="GO" id="GO:0052170">
    <property type="term" value="P:symbiont-mediated suppression of host innate immune response"/>
    <property type="evidence" value="ECO:0007669"/>
    <property type="project" value="UniProtKB-KW"/>
</dbReference>
<evidence type="ECO:0000256" key="9">
    <source>
        <dbReference type="ARBA" id="ARBA00022833"/>
    </source>
</evidence>
<protein>
    <recommendedName>
        <fullName evidence="18 19">Protein E7</fullName>
    </recommendedName>
</protein>
<keyword evidence="8 18" id="KW-1114">Inhibition of host interferon signaling pathway by virus</keyword>
<evidence type="ECO:0000256" key="12">
    <source>
        <dbReference type="ARBA" id="ARBA00023159"/>
    </source>
</evidence>
<evidence type="ECO:0000256" key="4">
    <source>
        <dbReference type="ARBA" id="ARBA00022581"/>
    </source>
</evidence>
<keyword evidence="6 18" id="KW-0479">Metal-binding</keyword>
<dbReference type="GO" id="GO:0030430">
    <property type="term" value="C:host cell cytoplasm"/>
    <property type="evidence" value="ECO:0007669"/>
    <property type="project" value="UniProtKB-SubCell"/>
</dbReference>
<dbReference type="InterPro" id="IPR000148">
    <property type="entry name" value="Papilloma_E7"/>
</dbReference>
<dbReference type="GO" id="GO:0006351">
    <property type="term" value="P:DNA-templated transcription"/>
    <property type="evidence" value="ECO:0007669"/>
    <property type="project" value="UniProtKB-UniRule"/>
</dbReference>
<dbReference type="GO" id="GO:0019904">
    <property type="term" value="F:protein domain specific binding"/>
    <property type="evidence" value="ECO:0007669"/>
    <property type="project" value="UniProtKB-UniRule"/>
</dbReference>
<comment type="domain">
    <text evidence="18">The E7 terminal domain is an intrinsically disordered domain, whose flexibility and conformational transitions confer target adaptability to the oncoprotein. It allows adaptation to a variety of protein targets and exposes the PEST degradation sequence that regulates its turnover in the cell.</text>
</comment>
<dbReference type="GO" id="GO:0039645">
    <property type="term" value="P:symbiont-mediated perturbation of host cell cycle G1/S transition checkpoint"/>
    <property type="evidence" value="ECO:0007669"/>
    <property type="project" value="UniProtKB-UniRule"/>
</dbReference>
<dbReference type="GO" id="GO:0003677">
    <property type="term" value="F:DNA binding"/>
    <property type="evidence" value="ECO:0007669"/>
    <property type="project" value="UniProtKB-UniRule"/>
</dbReference>
<proteinExistence type="inferred from homology"/>
<dbReference type="Pfam" id="PF00527">
    <property type="entry name" value="E7"/>
    <property type="match status" value="1"/>
</dbReference>
<keyword evidence="16 18" id="KW-0899">Viral immunoevasion</keyword>
<evidence type="ECO:0000256" key="10">
    <source>
        <dbReference type="ARBA" id="ARBA00023015"/>
    </source>
</evidence>
<evidence type="ECO:0000256" key="13">
    <source>
        <dbReference type="ARBA" id="ARBA00023163"/>
    </source>
</evidence>
<evidence type="ECO:0000256" key="5">
    <source>
        <dbReference type="ARBA" id="ARBA00022632"/>
    </source>
</evidence>
<feature type="zinc finger region" evidence="18">
    <location>
        <begin position="54"/>
        <end position="90"/>
    </location>
</feature>
<dbReference type="HAMAP" id="MF_04004">
    <property type="entry name" value="PPV_E7"/>
    <property type="match status" value="1"/>
</dbReference>
<comment type="function">
    <text evidence="18">Plays a role in viral genome replication by driving entry of quiescent cells into the cell cycle. Stimulation of progression from G1 to S phase allows the virus to efficiently use the cellular DNA replicating machinery to achieve viral genome replication. E7 protein has both transforming and trans-activating activities. Induces the disassembly of the E2F1 transcription factor from RB1, with subsequent transcriptional activation of E2F1-regulated S-phase genes. Interferes with host histone deacetylation mediated by HDAC1 and HDAC2, leading to transcription activation. Plays also a role in the inhibition of both antiviral and antiproliferative functions of host interferon alpha. Interaction with host TMEM173/STING impairs the ability of TMEM173/STING to sense cytosolic DNA and promote the production of type I interferon (IFN-alpha and IFN-beta).</text>
</comment>
<comment type="subcellular location">
    <subcellularLocation>
        <location evidence="18">Host cytoplasm</location>
    </subcellularLocation>
    <subcellularLocation>
        <location evidence="18">Host nucleus</location>
    </subcellularLocation>
    <text evidence="18">Predominantly found in the host nucleus.</text>
</comment>
<comment type="similarity">
    <text evidence="18 19">Belongs to the papillomaviridae E7 protein family.</text>
</comment>
<evidence type="ECO:0000256" key="8">
    <source>
        <dbReference type="ARBA" id="ARBA00022830"/>
    </source>
</evidence>
<evidence type="ECO:0000256" key="11">
    <source>
        <dbReference type="ARBA" id="ARBA00023125"/>
    </source>
</evidence>
<keyword evidence="2 18" id="KW-0244">Early protein</keyword>
<evidence type="ECO:0000256" key="6">
    <source>
        <dbReference type="ARBA" id="ARBA00022723"/>
    </source>
</evidence>
<dbReference type="Gene3D" id="3.30.160.330">
    <property type="match status" value="1"/>
</dbReference>
<dbReference type="SUPFAM" id="SSF161234">
    <property type="entry name" value="E7 C-terminal domain-like"/>
    <property type="match status" value="1"/>
</dbReference>
<keyword evidence="10 18" id="KW-0805">Transcription regulation</keyword>
<sequence length="101" mass="11262">MRGNQPTVRDVELNLNELVLPENLLCDEGAESLSPDCEPEEEQDVQTYRVDTQCYICGTGVRICVAASEPAIHLLQELLFGSLSLLCPRCSRGHFHHGRSH</sequence>
<reference evidence="20" key="1">
    <citation type="journal article" date="2018" name="Nat. Med.">
        <title>Expanded skin virome in DOCK8-deficient patients.</title>
        <authorList>
            <consortium name="NISC Comparative Sequencing Program"/>
            <person name="Tirosh O."/>
            <person name="Conlan S."/>
            <person name="Deming C."/>
            <person name="Lee-Lin S.Q."/>
            <person name="Huang X."/>
            <person name="Su H.C."/>
            <person name="Freeman A.F."/>
            <person name="Segre J.A."/>
            <person name="Kong H.H."/>
        </authorList>
    </citation>
    <scope>NUCLEOTIDE SEQUENCE</scope>
    <source>
        <strain evidence="20">HPV-mSK_017</strain>
    </source>
</reference>
<evidence type="ECO:0000313" key="20">
    <source>
        <dbReference type="EMBL" id="AYA93457.1"/>
    </source>
</evidence>
<gene>
    <name evidence="18" type="primary">E7</name>
</gene>
<keyword evidence="3 18" id="KW-1048">Host nucleus</keyword>
<organism evidence="20">
    <name type="scientific">Human papillomavirus</name>
    <dbReference type="NCBI Taxonomy" id="10566"/>
    <lineage>
        <taxon>Viruses</taxon>
        <taxon>Monodnaviria</taxon>
        <taxon>Shotokuvirae</taxon>
        <taxon>Cossaviricota</taxon>
        <taxon>Papovaviricetes</taxon>
        <taxon>Zurhausenvirales</taxon>
        <taxon>Papillomaviridae</taxon>
    </lineage>
</organism>
<accession>A0A385PHR9</accession>
<dbReference type="GO" id="GO:0003700">
    <property type="term" value="F:DNA-binding transcription factor activity"/>
    <property type="evidence" value="ECO:0007669"/>
    <property type="project" value="UniProtKB-UniRule"/>
</dbReference>
<keyword evidence="11 18" id="KW-0238">DNA-binding</keyword>
<keyword evidence="1 18" id="KW-1121">Modulation of host cell cycle by virus</keyword>
<comment type="PTM">
    <text evidence="18">Highly phosphorylated.</text>
</comment>
<comment type="function">
    <text evidence="19">E7 protein has both transforming and trans-activating activities.</text>
</comment>
<name>A0A385PHR9_9PAPI</name>
<dbReference type="GO" id="GO:0042025">
    <property type="term" value="C:host cell nucleus"/>
    <property type="evidence" value="ECO:0007669"/>
    <property type="project" value="UniProtKB-SubCell"/>
</dbReference>
<evidence type="ECO:0000256" key="2">
    <source>
        <dbReference type="ARBA" id="ARBA00022518"/>
    </source>
</evidence>
<feature type="short sequence motif" description="LXCXE motif; interaction with host RB1 and TMEM173/STING" evidence="18">
    <location>
        <begin position="24"/>
        <end position="28"/>
    </location>
</feature>
<keyword evidence="5 18" id="KW-1090">Inhibition of host innate immune response by virus</keyword>